<proteinExistence type="predicted"/>
<dbReference type="Pfam" id="PF22234">
    <property type="entry name" value="Rv2466c-like"/>
    <property type="match status" value="1"/>
</dbReference>
<gene>
    <name evidence="1" type="ORF">MAAFP003_3218</name>
</gene>
<dbReference type="InterPro" id="IPR053977">
    <property type="entry name" value="Rv2466c-like"/>
</dbReference>
<dbReference type="InterPro" id="IPR036249">
    <property type="entry name" value="Thioredoxin-like_sf"/>
</dbReference>
<organism evidence="1 2">
    <name type="scientific">Mycobacterium ahvazicum</name>
    <dbReference type="NCBI Taxonomy" id="1964395"/>
    <lineage>
        <taxon>Bacteria</taxon>
        <taxon>Bacillati</taxon>
        <taxon>Actinomycetota</taxon>
        <taxon>Actinomycetes</taxon>
        <taxon>Mycobacteriales</taxon>
        <taxon>Mycobacteriaceae</taxon>
        <taxon>Mycobacterium</taxon>
        <taxon>Mycobacterium simiae complex</taxon>
    </lineage>
</organism>
<sequence length="233" mass="25629">MKIDRNAMAVLRFLDQPARRARFVLQQLMTDAGTIDRGQTAVTLWLDPVCPFSWNTARWLKAAADEAGFAIDWQLMNLALLNDGRELPPPQRARMTDPQRVGRLMAALREELGQDAIATAYFAFGEEYFDRSRALGDEIVEHVLRAVGARRTTAAAVCDTELDAVVSRCHQASQDALGETGGSPLITIDGHTAFGPVFTSVPTADRTLAVFDAVKSLVLTPQFSQLHRPRAHA</sequence>
<evidence type="ECO:0000313" key="1">
    <source>
        <dbReference type="EMBL" id="SOX54542.1"/>
    </source>
</evidence>
<accession>A0A2K4YCL7</accession>
<dbReference type="Gene3D" id="3.40.30.10">
    <property type="entry name" value="Glutaredoxin"/>
    <property type="match status" value="1"/>
</dbReference>
<dbReference type="EMBL" id="FXEG02000003">
    <property type="protein sequence ID" value="SOX54542.1"/>
    <property type="molecule type" value="Genomic_DNA"/>
</dbReference>
<reference evidence="1" key="1">
    <citation type="submission" date="2018-01" db="EMBL/GenBank/DDBJ databases">
        <authorList>
            <consortium name="Urmite Genomes"/>
        </authorList>
    </citation>
    <scope>NUCLEOTIDE SEQUENCE [LARGE SCALE GENOMIC DNA]</scope>
    <source>
        <strain evidence="1">AFP003</strain>
    </source>
</reference>
<comment type="caution">
    <text evidence="1">The sequence shown here is derived from an EMBL/GenBank/DDBJ whole genome shotgun (WGS) entry which is preliminary data.</text>
</comment>
<keyword evidence="2" id="KW-1185">Reference proteome</keyword>
<dbReference type="AlphaFoldDB" id="A0A2K4YCL7"/>
<dbReference type="Proteomes" id="UP000236318">
    <property type="component" value="Unassembled WGS sequence"/>
</dbReference>
<evidence type="ECO:0000313" key="2">
    <source>
        <dbReference type="Proteomes" id="UP000236318"/>
    </source>
</evidence>
<evidence type="ECO:0008006" key="3">
    <source>
        <dbReference type="Google" id="ProtNLM"/>
    </source>
</evidence>
<name>A0A2K4YCL7_9MYCO</name>
<protein>
    <recommendedName>
        <fullName evidence="3">DSBA-like thioredoxin domain-containing protein</fullName>
    </recommendedName>
</protein>
<dbReference type="SUPFAM" id="SSF52833">
    <property type="entry name" value="Thioredoxin-like"/>
    <property type="match status" value="1"/>
</dbReference>